<evidence type="ECO:0000256" key="8">
    <source>
        <dbReference type="SAM" id="Phobius"/>
    </source>
</evidence>
<keyword evidence="5 8" id="KW-0812">Transmembrane</keyword>
<gene>
    <name evidence="9" type="ORF">C7389_110123</name>
</gene>
<dbReference type="SUPFAM" id="SSF82714">
    <property type="entry name" value="Multidrug efflux transporter AcrB TolC docking domain, DN and DC subdomains"/>
    <property type="match status" value="2"/>
</dbReference>
<dbReference type="Gene3D" id="1.20.1640.10">
    <property type="entry name" value="Multidrug efflux transporter AcrB transmembrane domain"/>
    <property type="match status" value="2"/>
</dbReference>
<proteinExistence type="predicted"/>
<sequence>MNISTPFVRRPVATVLLTLALVLAGWLSYRLLPVAPLPQVDFPTIVVSASLPGASPETMASSVATPLERALGRIAGITEMSSSSSQGSTSVMLQFELEKNIDTAAREVQAAINAAMSMLPSGMPSNPTYRKMNPSDMPVMVLTLTSDKHAQSELYDLASNTVARKLAQVKGVGQVSVGGSSLPAVRVALNPDALAHYGLALDDVRSAIDAANANTPKGTLERGEQSWQVDANDRIRKAADYAPLIVRHQDGAVVRLRDVARVTDGVENTRNVGFHNDKRAILLLVSRQAGANIIETTDGVRAAVPALQAALGDEVALTVVEDRSPSVRASLHEAEFTLVISIGLVILVVFLFLRNGRATLIPSLAVPISLVGTFAVMYLAGFSLNNLSLMALIIATGFVVDDAIVVVEHIASRIEDGEPPFQAALAGARDVGFTVVSMSLSLVAVFIPILLMGGVMGRLFREFSVTLSAAILVSMVVSLTLTPMMCARLLKPLKHKPDAVADDAADRFIGRFMLRYRASLAWALAHSPLMMLILLATIGLNVYLYTVVPKGFFPEQDSGRLMGFAIADQGISFPALQEKLESYRRILMADPAVKHVMGFSGGSRGPGASTNTGQFIVILKDLSEREPVNLVLTRLRMQLGNVPGANMFLVNMQDLRIGARSGNATYQLTLKSDDLDALRAWAPKVEAAMRDVSQITDVNSDSQAKAIQVYIHIDRDAARRLGINVQTITAVLNNSYTQRQVSTIYEAQNQYHVVLVVADAYRQSADALRSLQVVTSAGERVPLSSIASVSYNNAPLQVNHDGQFASTTVSFSLPDGVTLEQGQQAIREALRTVNLPLNVQAGFAGTAGELQKVVAQQPLLILAALVAVYIVLGMLYESYIHPLTILSTLPSAGVGALLALMACKTELSLIALIGIILLIGIVKKNAILMIDFALDAERRLGMAPREAILDAGVKRFRPIMMTTLAALLGALPLLLGTGGDAPLRRPLGIAIVGGLAVSQLLTLYTTPVVYLYLDRLRHWTNRRRGVTTDAPLEHL</sequence>
<dbReference type="GO" id="GO:0005886">
    <property type="term" value="C:plasma membrane"/>
    <property type="evidence" value="ECO:0007669"/>
    <property type="project" value="UniProtKB-SubCell"/>
</dbReference>
<feature type="transmembrane region" description="Helical" evidence="8">
    <location>
        <begin position="955"/>
        <end position="975"/>
    </location>
</feature>
<dbReference type="PRINTS" id="PR00702">
    <property type="entry name" value="ACRIFLAVINRP"/>
</dbReference>
<dbReference type="SUPFAM" id="SSF82693">
    <property type="entry name" value="Multidrug efflux transporter AcrB pore domain, PN1, PN2, PC1 and PC2 subdomains"/>
    <property type="match status" value="3"/>
</dbReference>
<evidence type="ECO:0000256" key="5">
    <source>
        <dbReference type="ARBA" id="ARBA00022692"/>
    </source>
</evidence>
<dbReference type="FunFam" id="3.30.70.1430:FF:000001">
    <property type="entry name" value="Efflux pump membrane transporter"/>
    <property type="match status" value="1"/>
</dbReference>
<feature type="transmembrane region" description="Helical" evidence="8">
    <location>
        <begin position="360"/>
        <end position="381"/>
    </location>
</feature>
<evidence type="ECO:0000256" key="1">
    <source>
        <dbReference type="ARBA" id="ARBA00004429"/>
    </source>
</evidence>
<dbReference type="GO" id="GO:0042910">
    <property type="term" value="F:xenobiotic transmembrane transporter activity"/>
    <property type="evidence" value="ECO:0007669"/>
    <property type="project" value="TreeGrafter"/>
</dbReference>
<dbReference type="RefSeq" id="WP_133592093.1">
    <property type="nucleotide sequence ID" value="NZ_SNVV01000010.1"/>
</dbReference>
<dbReference type="PANTHER" id="PTHR32063:SF34">
    <property type="entry name" value="MULTIDRUG RESISTANCE PROTEIN MDTC"/>
    <property type="match status" value="1"/>
</dbReference>
<dbReference type="PANTHER" id="PTHR32063">
    <property type="match status" value="1"/>
</dbReference>
<evidence type="ECO:0000313" key="9">
    <source>
        <dbReference type="EMBL" id="TDN50029.1"/>
    </source>
</evidence>
<dbReference type="EMBL" id="SNVV01000010">
    <property type="protein sequence ID" value="TDN50029.1"/>
    <property type="molecule type" value="Genomic_DNA"/>
</dbReference>
<evidence type="ECO:0000256" key="4">
    <source>
        <dbReference type="ARBA" id="ARBA00022519"/>
    </source>
</evidence>
<keyword evidence="2" id="KW-0813">Transport</keyword>
<feature type="transmembrane region" description="Helical" evidence="8">
    <location>
        <begin position="987"/>
        <end position="1013"/>
    </location>
</feature>
<dbReference type="Gene3D" id="3.30.2090.10">
    <property type="entry name" value="Multidrug efflux transporter AcrB TolC docking domain, DN and DC subdomains"/>
    <property type="match status" value="2"/>
</dbReference>
<dbReference type="Proteomes" id="UP000295129">
    <property type="component" value="Unassembled WGS sequence"/>
</dbReference>
<evidence type="ECO:0000256" key="3">
    <source>
        <dbReference type="ARBA" id="ARBA00022475"/>
    </source>
</evidence>
<dbReference type="AlphaFoldDB" id="A0A4R6DZA5"/>
<keyword evidence="3" id="KW-1003">Cell membrane</keyword>
<dbReference type="Gene3D" id="3.30.70.1320">
    <property type="entry name" value="Multidrug efflux transporter AcrB pore domain like"/>
    <property type="match status" value="1"/>
</dbReference>
<comment type="subcellular location">
    <subcellularLocation>
        <location evidence="1">Cell inner membrane</location>
        <topology evidence="1">Multi-pass membrane protein</topology>
    </subcellularLocation>
</comment>
<keyword evidence="10" id="KW-1185">Reference proteome</keyword>
<dbReference type="Gene3D" id="3.30.70.1430">
    <property type="entry name" value="Multidrug efflux transporter AcrB pore domain"/>
    <property type="match status" value="2"/>
</dbReference>
<evidence type="ECO:0000313" key="10">
    <source>
        <dbReference type="Proteomes" id="UP000295129"/>
    </source>
</evidence>
<keyword evidence="6 8" id="KW-1133">Transmembrane helix</keyword>
<feature type="transmembrane region" description="Helical" evidence="8">
    <location>
        <begin position="463"/>
        <end position="486"/>
    </location>
</feature>
<feature type="transmembrane region" description="Helical" evidence="8">
    <location>
        <begin position="520"/>
        <end position="545"/>
    </location>
</feature>
<dbReference type="OrthoDB" id="8764373at2"/>
<dbReference type="FunFam" id="1.20.1640.10:FF:000001">
    <property type="entry name" value="Efflux pump membrane transporter"/>
    <property type="match status" value="1"/>
</dbReference>
<evidence type="ECO:0000256" key="6">
    <source>
        <dbReference type="ARBA" id="ARBA00022989"/>
    </source>
</evidence>
<feature type="transmembrane region" description="Helical" evidence="8">
    <location>
        <begin position="431"/>
        <end position="451"/>
    </location>
</feature>
<name>A0A4R6DZA5_9RHOO</name>
<dbReference type="Pfam" id="PF00873">
    <property type="entry name" value="ACR_tran"/>
    <property type="match status" value="1"/>
</dbReference>
<reference evidence="9 10" key="1">
    <citation type="submission" date="2019-03" db="EMBL/GenBank/DDBJ databases">
        <title>Genomic Encyclopedia of Type Strains, Phase IV (KMG-IV): sequencing the most valuable type-strain genomes for metagenomic binning, comparative biology and taxonomic classification.</title>
        <authorList>
            <person name="Goeker M."/>
        </authorList>
    </citation>
    <scope>NUCLEOTIDE SEQUENCE [LARGE SCALE GENOMIC DNA]</scope>
    <source>
        <strain evidence="9 10">DSM 12121</strain>
    </source>
</reference>
<dbReference type="Gene3D" id="3.30.70.1440">
    <property type="entry name" value="Multidrug efflux transporter AcrB pore domain"/>
    <property type="match status" value="1"/>
</dbReference>
<keyword evidence="4" id="KW-0997">Cell inner membrane</keyword>
<dbReference type="InterPro" id="IPR001036">
    <property type="entry name" value="Acrflvin-R"/>
</dbReference>
<keyword evidence="7 8" id="KW-0472">Membrane</keyword>
<feature type="transmembrane region" description="Helical" evidence="8">
    <location>
        <begin position="859"/>
        <end position="876"/>
    </location>
</feature>
<dbReference type="SUPFAM" id="SSF82866">
    <property type="entry name" value="Multidrug efflux transporter AcrB transmembrane domain"/>
    <property type="match status" value="2"/>
</dbReference>
<accession>A0A4R6DZA5</accession>
<comment type="caution">
    <text evidence="9">The sequence shown here is derived from an EMBL/GenBank/DDBJ whole genome shotgun (WGS) entry which is preliminary data.</text>
</comment>
<feature type="transmembrane region" description="Helical" evidence="8">
    <location>
        <begin position="336"/>
        <end position="353"/>
    </location>
</feature>
<organism evidence="9 10">
    <name type="scientific">Azoarcus indigens</name>
    <dbReference type="NCBI Taxonomy" id="29545"/>
    <lineage>
        <taxon>Bacteria</taxon>
        <taxon>Pseudomonadati</taxon>
        <taxon>Pseudomonadota</taxon>
        <taxon>Betaproteobacteria</taxon>
        <taxon>Rhodocyclales</taxon>
        <taxon>Zoogloeaceae</taxon>
        <taxon>Azoarcus</taxon>
    </lineage>
</organism>
<dbReference type="NCBIfam" id="NF033617">
    <property type="entry name" value="RND_permease_2"/>
    <property type="match status" value="1"/>
</dbReference>
<feature type="transmembrane region" description="Helical" evidence="8">
    <location>
        <begin position="908"/>
        <end position="934"/>
    </location>
</feature>
<dbReference type="InterPro" id="IPR027463">
    <property type="entry name" value="AcrB_DN_DC_subdom"/>
</dbReference>
<evidence type="ECO:0000256" key="7">
    <source>
        <dbReference type="ARBA" id="ARBA00023136"/>
    </source>
</evidence>
<evidence type="ECO:0000256" key="2">
    <source>
        <dbReference type="ARBA" id="ARBA00022448"/>
    </source>
</evidence>
<protein>
    <submittedName>
        <fullName evidence="9">Multidrug efflux pump</fullName>
    </submittedName>
</protein>